<dbReference type="PANTHER" id="PTHR46599:SF3">
    <property type="entry name" value="PIGGYBAC TRANSPOSABLE ELEMENT-DERIVED PROTEIN 4"/>
    <property type="match status" value="1"/>
</dbReference>
<dbReference type="PANTHER" id="PTHR46599">
    <property type="entry name" value="PIGGYBAC TRANSPOSABLE ELEMENT-DERIVED PROTEIN 4"/>
    <property type="match status" value="1"/>
</dbReference>
<gene>
    <name evidence="2" type="ORF">CUNI_LOCUS8976</name>
</gene>
<dbReference type="Pfam" id="PF13843">
    <property type="entry name" value="DDE_Tnp_1_7"/>
    <property type="match status" value="1"/>
</dbReference>
<dbReference type="Proteomes" id="UP000678393">
    <property type="component" value="Unassembled WGS sequence"/>
</dbReference>
<reference evidence="2" key="1">
    <citation type="submission" date="2021-04" db="EMBL/GenBank/DDBJ databases">
        <authorList>
            <consortium name="Molecular Ecology Group"/>
        </authorList>
    </citation>
    <scope>NUCLEOTIDE SEQUENCE</scope>
</reference>
<feature type="domain" description="PiggyBac transposable element-derived protein" evidence="1">
    <location>
        <begin position="4"/>
        <end position="308"/>
    </location>
</feature>
<proteinExistence type="predicted"/>
<dbReference type="InterPro" id="IPR029526">
    <property type="entry name" value="PGBD"/>
</dbReference>
<protein>
    <recommendedName>
        <fullName evidence="1">PiggyBac transposable element-derived protein domain-containing protein</fullName>
    </recommendedName>
</protein>
<keyword evidence="3" id="KW-1185">Reference proteome</keyword>
<name>A0A8S3Z539_9EUPU</name>
<organism evidence="2 3">
    <name type="scientific">Candidula unifasciata</name>
    <dbReference type="NCBI Taxonomy" id="100452"/>
    <lineage>
        <taxon>Eukaryota</taxon>
        <taxon>Metazoa</taxon>
        <taxon>Spiralia</taxon>
        <taxon>Lophotrochozoa</taxon>
        <taxon>Mollusca</taxon>
        <taxon>Gastropoda</taxon>
        <taxon>Heterobranchia</taxon>
        <taxon>Euthyneura</taxon>
        <taxon>Panpulmonata</taxon>
        <taxon>Eupulmonata</taxon>
        <taxon>Stylommatophora</taxon>
        <taxon>Helicina</taxon>
        <taxon>Helicoidea</taxon>
        <taxon>Geomitridae</taxon>
        <taxon>Candidula</taxon>
    </lineage>
</organism>
<evidence type="ECO:0000313" key="2">
    <source>
        <dbReference type="EMBL" id="CAG5123418.1"/>
    </source>
</evidence>
<evidence type="ECO:0000259" key="1">
    <source>
        <dbReference type="Pfam" id="PF13843"/>
    </source>
</evidence>
<dbReference type="OrthoDB" id="128757at2759"/>
<sequence length="441" mass="51389">MEYGIVKRGLEMYFRRTGFLFDTPGYRAVFTRDRFLAIWKFIHYVDDRNPLADKTDKLYNVRPLLDQLIDKFHTYYVPHQQMSLDEGMIPAKNRTAMKHCIQSKPVKWGIKSFLLCESQTGYIYNIEVYTGKTAGQLVPQLCATGNLVMKLTSCIAGQNYQLFMDGFYNSPDLSRHLLKMNIETCGPVQVNRKDFPRQLIRQQKEMKRGDYDYLSCSGVTVVVWCDRAPLYFITTFHNLSVVTFVNRRNKDGSVVQVSCPQVVTDYTKEIGGCDRNDQLTKLCRSRKRYRWPRRLIMNCILWSCYNAYVIRGHFKPHKTQGKRQNTFYDFVDELCMSLIGDVRSPAVQRQRSVQGSVETRLLNVGDHHPERPDEATGNNRCAVCREKAKRFQLANPRAVPKGNPFKKSRTAFRCSSCLTYLCIRQGSSCWRDYHTKTEYWS</sequence>
<comment type="caution">
    <text evidence="2">The sequence shown here is derived from an EMBL/GenBank/DDBJ whole genome shotgun (WGS) entry which is preliminary data.</text>
</comment>
<dbReference type="EMBL" id="CAJHNH020001518">
    <property type="protein sequence ID" value="CAG5123418.1"/>
    <property type="molecule type" value="Genomic_DNA"/>
</dbReference>
<accession>A0A8S3Z539</accession>
<evidence type="ECO:0000313" key="3">
    <source>
        <dbReference type="Proteomes" id="UP000678393"/>
    </source>
</evidence>
<dbReference type="AlphaFoldDB" id="A0A8S3Z539"/>